<dbReference type="EMBL" id="QGNW01001947">
    <property type="protein sequence ID" value="RVW27588.1"/>
    <property type="molecule type" value="Genomic_DNA"/>
</dbReference>
<evidence type="ECO:0000256" key="1">
    <source>
        <dbReference type="ARBA" id="ARBA00007843"/>
    </source>
</evidence>
<proteinExistence type="inferred from homology"/>
<dbReference type="AlphaFoldDB" id="A0A438CWL5"/>
<protein>
    <recommendedName>
        <fullName evidence="3">FAS1 domain-containing protein</fullName>
    </recommendedName>
</protein>
<dbReference type="PROSITE" id="PS50213">
    <property type="entry name" value="FAS1"/>
    <property type="match status" value="1"/>
</dbReference>
<evidence type="ECO:0000313" key="4">
    <source>
        <dbReference type="EMBL" id="RVW27588.1"/>
    </source>
</evidence>
<comment type="similarity">
    <text evidence="1">Belongs to the fasciclin-like AGP family.</text>
</comment>
<dbReference type="InterPro" id="IPR000782">
    <property type="entry name" value="FAS1_domain"/>
</dbReference>
<accession>A0A438CWL5</accession>
<dbReference type="SUPFAM" id="SSF82153">
    <property type="entry name" value="FAS1 domain"/>
    <property type="match status" value="2"/>
</dbReference>
<dbReference type="PANTHER" id="PTHR33985">
    <property type="entry name" value="OS02G0491300 PROTEIN-RELATED"/>
    <property type="match status" value="1"/>
</dbReference>
<evidence type="ECO:0000313" key="5">
    <source>
        <dbReference type="Proteomes" id="UP000288805"/>
    </source>
</evidence>
<dbReference type="Gene3D" id="2.30.180.10">
    <property type="entry name" value="FAS1 domain"/>
    <property type="match status" value="1"/>
</dbReference>
<feature type="signal peptide" evidence="2">
    <location>
        <begin position="1"/>
        <end position="21"/>
    </location>
</feature>
<comment type="caution">
    <text evidence="4">The sequence shown here is derived from an EMBL/GenBank/DDBJ whole genome shotgun (WGS) entry which is preliminary data.</text>
</comment>
<keyword evidence="2" id="KW-0732">Signal</keyword>
<sequence length="392" mass="42684">MVSLVQTAILVLSFLVSTAMAAEEASSTIAPPPIILFQQPGDQPFSATSLLAPILINLGFQEFAMAVHALSAAPTLNTWTGPSTIFALTDSSIHSCPSCSIPRLLQEHTVPGLFSSHHLRNLAFGTKIETSFPGRCITVTSASNNSKIFIEGVEITHPDLFNNGFILVHGLDGFASHLSPFSCNVERFATLSFSPPQPSDSPQVPPPFSVIRLMLSDAMLRLRISGFGILALAMRVKYAELVQLQNMTVFALDDATIFSGGREYISNVRFHIVPNMLLMADDLNKLPVQTVLPTLENGQTLKVTDGGGGSNPMRINYVRLKSPDIVHNLKIVVHSLFLPFPHLQPRVEGTEGREWNAAGPDVMESNGEMVDMDPTREIIPTDEIEIEDHHGL</sequence>
<gene>
    <name evidence="4" type="ORF">CK203_103600</name>
</gene>
<dbReference type="PANTHER" id="PTHR33985:SF2">
    <property type="entry name" value="EXPRESSED PROTEIN"/>
    <property type="match status" value="1"/>
</dbReference>
<name>A0A438CWL5_VITVI</name>
<reference evidence="4 5" key="1">
    <citation type="journal article" date="2018" name="PLoS Genet.">
        <title>Population sequencing reveals clonal diversity and ancestral inbreeding in the grapevine cultivar Chardonnay.</title>
        <authorList>
            <person name="Roach M.J."/>
            <person name="Johnson D.L."/>
            <person name="Bohlmann J."/>
            <person name="van Vuuren H.J."/>
            <person name="Jones S.J."/>
            <person name="Pretorius I.S."/>
            <person name="Schmidt S.A."/>
            <person name="Borneman A.R."/>
        </authorList>
    </citation>
    <scope>NUCLEOTIDE SEQUENCE [LARGE SCALE GENOMIC DNA]</scope>
    <source>
        <strain evidence="5">cv. Chardonnay</strain>
        <tissue evidence="4">Leaf</tissue>
    </source>
</reference>
<feature type="chain" id="PRO_5019351014" description="FAS1 domain-containing protein" evidence="2">
    <location>
        <begin position="22"/>
        <end position="392"/>
    </location>
</feature>
<dbReference type="InterPro" id="IPR036378">
    <property type="entry name" value="FAS1_dom_sf"/>
</dbReference>
<evidence type="ECO:0000259" key="3">
    <source>
        <dbReference type="PROSITE" id="PS50213"/>
    </source>
</evidence>
<organism evidence="4 5">
    <name type="scientific">Vitis vinifera</name>
    <name type="common">Grape</name>
    <dbReference type="NCBI Taxonomy" id="29760"/>
    <lineage>
        <taxon>Eukaryota</taxon>
        <taxon>Viridiplantae</taxon>
        <taxon>Streptophyta</taxon>
        <taxon>Embryophyta</taxon>
        <taxon>Tracheophyta</taxon>
        <taxon>Spermatophyta</taxon>
        <taxon>Magnoliopsida</taxon>
        <taxon>eudicotyledons</taxon>
        <taxon>Gunneridae</taxon>
        <taxon>Pentapetalae</taxon>
        <taxon>rosids</taxon>
        <taxon>Vitales</taxon>
        <taxon>Vitaceae</taxon>
        <taxon>Viteae</taxon>
        <taxon>Vitis</taxon>
    </lineage>
</organism>
<dbReference type="Proteomes" id="UP000288805">
    <property type="component" value="Unassembled WGS sequence"/>
</dbReference>
<feature type="domain" description="FAS1" evidence="3">
    <location>
        <begin position="47"/>
        <end position="175"/>
    </location>
</feature>
<dbReference type="InterPro" id="IPR052806">
    <property type="entry name" value="Fasciclin-like_AGP"/>
</dbReference>
<evidence type="ECO:0000256" key="2">
    <source>
        <dbReference type="SAM" id="SignalP"/>
    </source>
</evidence>